<dbReference type="eggNOG" id="COG4833">
    <property type="taxonomic scope" value="Bacteria"/>
</dbReference>
<dbReference type="SUPFAM" id="SSF48208">
    <property type="entry name" value="Six-hairpin glycosidases"/>
    <property type="match status" value="1"/>
</dbReference>
<organism evidence="1 2">
    <name type="scientific">Anditalea andensis</name>
    <dbReference type="NCBI Taxonomy" id="1048983"/>
    <lineage>
        <taxon>Bacteria</taxon>
        <taxon>Pseudomonadati</taxon>
        <taxon>Bacteroidota</taxon>
        <taxon>Cytophagia</taxon>
        <taxon>Cytophagales</taxon>
        <taxon>Cytophagaceae</taxon>
        <taxon>Anditalea</taxon>
    </lineage>
</organism>
<dbReference type="InterPro" id="IPR053169">
    <property type="entry name" value="MUG_Protein"/>
</dbReference>
<dbReference type="Gene3D" id="1.50.10.20">
    <property type="match status" value="1"/>
</dbReference>
<proteinExistence type="predicted"/>
<dbReference type="EMBL" id="JMIH01000005">
    <property type="protein sequence ID" value="KEO75640.1"/>
    <property type="molecule type" value="Genomic_DNA"/>
</dbReference>
<reference evidence="1 2" key="1">
    <citation type="submission" date="2014-04" db="EMBL/GenBank/DDBJ databases">
        <title>Characterization and application of a salt tolerant electro-active bacterium.</title>
        <authorList>
            <person name="Yang L."/>
            <person name="Wei S."/>
            <person name="Tay Q.X.M."/>
        </authorList>
    </citation>
    <scope>NUCLEOTIDE SEQUENCE [LARGE SCALE GENOMIC DNA]</scope>
    <source>
        <strain evidence="1 2">LY1</strain>
    </source>
</reference>
<protein>
    <submittedName>
        <fullName evidence="1">Hydrolase</fullName>
    </submittedName>
</protein>
<dbReference type="OrthoDB" id="2505409at2"/>
<keyword evidence="1" id="KW-0378">Hydrolase</keyword>
<keyword evidence="2" id="KW-1185">Reference proteome</keyword>
<name>A0A074L5B5_9BACT</name>
<dbReference type="Proteomes" id="UP000027821">
    <property type="component" value="Unassembled WGS sequence"/>
</dbReference>
<dbReference type="InterPro" id="IPR008928">
    <property type="entry name" value="6-hairpin_glycosidase_sf"/>
</dbReference>
<dbReference type="STRING" id="1048983.EL17_23740"/>
<evidence type="ECO:0000313" key="2">
    <source>
        <dbReference type="Proteomes" id="UP000027821"/>
    </source>
</evidence>
<comment type="caution">
    <text evidence="1">The sequence shown here is derived from an EMBL/GenBank/DDBJ whole genome shotgun (WGS) entry which is preliminary data.</text>
</comment>
<dbReference type="PANTHER" id="PTHR47791">
    <property type="entry name" value="MEIOTICALLY UP-REGULATED GENE 191 PROTEIN"/>
    <property type="match status" value="1"/>
</dbReference>
<dbReference type="GO" id="GO:0005975">
    <property type="term" value="P:carbohydrate metabolic process"/>
    <property type="evidence" value="ECO:0007669"/>
    <property type="project" value="InterPro"/>
</dbReference>
<dbReference type="AlphaFoldDB" id="A0A074L5B5"/>
<dbReference type="Pfam" id="PF03663">
    <property type="entry name" value="Glyco_hydro_76"/>
    <property type="match status" value="2"/>
</dbReference>
<gene>
    <name evidence="1" type="ORF">EL17_23740</name>
</gene>
<sequence>MTLMTNILYGTIFAILLGNVLTFKNLDKEFGPDFPSEFTTLAEQNLLRAMDIMDNAVEAHFKGEGMAMSRYYNPITELSSSELGSVWMYTAAIEAVNSILHSLETFKAHGNASLYNNYFEKYTALLERLTDNADFYLGTFELTSYTQTKEWTIYGVHRANTKGFAKVNGIENVYDDQMWLIIVFIEAYKATGNNDYLAKAEYLTEYVLDGWDNTIDSNGVERGGIPWGPGYVTKHACSNGPMISPLVWLYKLYRNQADEITNKFIDPEDRQTRRSEPLKKSEYYLDFAKKIYVWQKKSLMRNDGVYDDMMGGCMPGSPEIETIDNINYRKGISCHDRIGPAISYNSGTMLSGAAELYKVTKDRVYIEDARKLSDASFQYFSILDKTIPGHYTFDISGFRNWFNGVLMRGYVDIYPEYTSVDNYLDSFQKNLDYGYEKFYCNGFLPTDLLNGWSNNIEDNNTEGMFSFAYATQYAVLASHELKK</sequence>
<dbReference type="InterPro" id="IPR005198">
    <property type="entry name" value="Glyco_hydro_76"/>
</dbReference>
<accession>A0A074L5B5</accession>
<evidence type="ECO:0000313" key="1">
    <source>
        <dbReference type="EMBL" id="KEO75640.1"/>
    </source>
</evidence>
<dbReference type="GO" id="GO:0016787">
    <property type="term" value="F:hydrolase activity"/>
    <property type="evidence" value="ECO:0007669"/>
    <property type="project" value="UniProtKB-KW"/>
</dbReference>
<dbReference type="PANTHER" id="PTHR47791:SF4">
    <property type="entry name" value="(PUTATIVE SECRETED PROTEIN)-RELATED"/>
    <property type="match status" value="1"/>
</dbReference>